<evidence type="ECO:0000313" key="2">
    <source>
        <dbReference type="Proteomes" id="UP000315971"/>
    </source>
</evidence>
<dbReference type="GO" id="GO:0008168">
    <property type="term" value="F:methyltransferase activity"/>
    <property type="evidence" value="ECO:0007669"/>
    <property type="project" value="UniProtKB-KW"/>
</dbReference>
<gene>
    <name evidence="1" type="ORF">SAMN06265350_10392</name>
</gene>
<dbReference type="Gene3D" id="3.40.50.150">
    <property type="entry name" value="Vaccinia Virus protein VP39"/>
    <property type="match status" value="1"/>
</dbReference>
<dbReference type="Proteomes" id="UP000315971">
    <property type="component" value="Unassembled WGS sequence"/>
</dbReference>
<dbReference type="EMBL" id="FXSZ01000003">
    <property type="protein sequence ID" value="SMO52806.1"/>
    <property type="molecule type" value="Genomic_DNA"/>
</dbReference>
<dbReference type="OrthoDB" id="2370471at2"/>
<keyword evidence="2" id="KW-1185">Reference proteome</keyword>
<keyword evidence="1" id="KW-0808">Transferase</keyword>
<accession>A0A521C004</accession>
<dbReference type="AlphaFoldDB" id="A0A521C004"/>
<dbReference type="InterPro" id="IPR029063">
    <property type="entry name" value="SAM-dependent_MTases_sf"/>
</dbReference>
<dbReference type="GO" id="GO:0032259">
    <property type="term" value="P:methylation"/>
    <property type="evidence" value="ECO:0007669"/>
    <property type="project" value="UniProtKB-KW"/>
</dbReference>
<dbReference type="PANTHER" id="PTHR43861">
    <property type="entry name" value="TRANS-ACONITATE 2-METHYLTRANSFERASE-RELATED"/>
    <property type="match status" value="1"/>
</dbReference>
<evidence type="ECO:0000313" key="1">
    <source>
        <dbReference type="EMBL" id="SMO52806.1"/>
    </source>
</evidence>
<dbReference type="Pfam" id="PF13489">
    <property type="entry name" value="Methyltransf_23"/>
    <property type="match status" value="1"/>
</dbReference>
<protein>
    <submittedName>
        <fullName evidence="1">Methyltransferase domain-containing protein</fullName>
    </submittedName>
</protein>
<reference evidence="1 2" key="1">
    <citation type="submission" date="2017-05" db="EMBL/GenBank/DDBJ databases">
        <authorList>
            <person name="Varghese N."/>
            <person name="Submissions S."/>
        </authorList>
    </citation>
    <scope>NUCLEOTIDE SEQUENCE [LARGE SCALE GENOMIC DNA]</scope>
    <source>
        <strain evidence="1 2">DSM 21342</strain>
    </source>
</reference>
<dbReference type="CDD" id="cd02440">
    <property type="entry name" value="AdoMet_MTases"/>
    <property type="match status" value="1"/>
</dbReference>
<keyword evidence="1" id="KW-0489">Methyltransferase</keyword>
<dbReference type="SUPFAM" id="SSF53335">
    <property type="entry name" value="S-adenosyl-L-methionine-dependent methyltransferases"/>
    <property type="match status" value="1"/>
</dbReference>
<name>A0A521C004_9SPHI</name>
<proteinExistence type="predicted"/>
<dbReference type="RefSeq" id="WP_142602365.1">
    <property type="nucleotide sequence ID" value="NZ_FXSZ01000003.1"/>
</dbReference>
<sequence length="292" mass="33164">MDIVQDSPIHNNPLVEFITCKDHTVSGQEFTILLDEQSGLLVTTPRPPLDELGKYYESEAYISHTDGNKGLFEKAYQLVRKYALKNKLRLISKHKKTGKLLDIGCGTGAFLETCMKAGWTITGVEPGEKAAKLASNKTGKNIYPSLFEKELNGEQFDVITMWHVLEHMPDLPATIARLKNLLKPDGLLVIAVPNYNSYDAVHYGKYWAAYDVPRHLFHFSQRSINELVSVESMQVTETRPMIFDSYYVSLLSEQHKYGQKRWLPAFFTGLHSNLKAQQTGEYSSLIYLIKNV</sequence>
<organism evidence="1 2">
    <name type="scientific">Solitalea koreensis</name>
    <dbReference type="NCBI Taxonomy" id="543615"/>
    <lineage>
        <taxon>Bacteria</taxon>
        <taxon>Pseudomonadati</taxon>
        <taxon>Bacteroidota</taxon>
        <taxon>Sphingobacteriia</taxon>
        <taxon>Sphingobacteriales</taxon>
        <taxon>Sphingobacteriaceae</taxon>
        <taxon>Solitalea</taxon>
    </lineage>
</organism>